<evidence type="ECO:0000259" key="2">
    <source>
        <dbReference type="Pfam" id="PF23310"/>
    </source>
</evidence>
<protein>
    <submittedName>
        <fullName evidence="4">Uncharacterized protein LOC107458765</fullName>
    </submittedName>
</protein>
<accession>A0A6P4BLM6</accession>
<name>A0A6P4BLM6_ARADU</name>
<proteinExistence type="predicted"/>
<reference evidence="3" key="1">
    <citation type="journal article" date="2016" name="Nat. Genet.">
        <title>The genome sequences of Arachis duranensis and Arachis ipaensis, the diploid ancestors of cultivated peanut.</title>
        <authorList>
            <person name="Bertioli D.J."/>
            <person name="Cannon S.B."/>
            <person name="Froenicke L."/>
            <person name="Huang G."/>
            <person name="Farmer A.D."/>
            <person name="Cannon E.K."/>
            <person name="Liu X."/>
            <person name="Gao D."/>
            <person name="Clevenger J."/>
            <person name="Dash S."/>
            <person name="Ren L."/>
            <person name="Moretzsohn M.C."/>
            <person name="Shirasawa K."/>
            <person name="Huang W."/>
            <person name="Vidigal B."/>
            <person name="Abernathy B."/>
            <person name="Chu Y."/>
            <person name="Niederhuth C.E."/>
            <person name="Umale P."/>
            <person name="Araujo A.C."/>
            <person name="Kozik A."/>
            <person name="Kim K.D."/>
            <person name="Burow M.D."/>
            <person name="Varshney R.K."/>
            <person name="Wang X."/>
            <person name="Zhang X."/>
            <person name="Barkley N."/>
            <person name="Guimaraes P.M."/>
            <person name="Isobe S."/>
            <person name="Guo B."/>
            <person name="Liao B."/>
            <person name="Stalker H.T."/>
            <person name="Schmitz R.J."/>
            <person name="Scheffler B.E."/>
            <person name="Leal-Bertioli S.C."/>
            <person name="Xun X."/>
            <person name="Jackson S.A."/>
            <person name="Michelmore R."/>
            <person name="Ozias-Akins P."/>
        </authorList>
    </citation>
    <scope>NUCLEOTIDE SEQUENCE [LARGE SCALE GENOMIC DNA]</scope>
    <source>
        <strain evidence="3">cv. V14167</strain>
    </source>
</reference>
<dbReference type="KEGG" id="adu:107458765"/>
<dbReference type="RefSeq" id="XP_015932451.1">
    <property type="nucleotide sequence ID" value="XM_016076965.1"/>
</dbReference>
<dbReference type="GeneID" id="107458765"/>
<dbReference type="AlphaFoldDB" id="A0A6P4BLM6"/>
<evidence type="ECO:0000256" key="1">
    <source>
        <dbReference type="SAM" id="MobiDB-lite"/>
    </source>
</evidence>
<feature type="domain" description="At2g35280-like TPR" evidence="2">
    <location>
        <begin position="116"/>
        <end position="156"/>
    </location>
</feature>
<dbReference type="InterPro" id="IPR057136">
    <property type="entry name" value="At2g35280_TPR_dom"/>
</dbReference>
<keyword evidence="3" id="KW-1185">Reference proteome</keyword>
<dbReference type="Pfam" id="PF23310">
    <property type="entry name" value="TPR_27"/>
    <property type="match status" value="1"/>
</dbReference>
<organism evidence="3 4">
    <name type="scientific">Arachis duranensis</name>
    <name type="common">Wild peanut</name>
    <dbReference type="NCBI Taxonomy" id="130453"/>
    <lineage>
        <taxon>Eukaryota</taxon>
        <taxon>Viridiplantae</taxon>
        <taxon>Streptophyta</taxon>
        <taxon>Embryophyta</taxon>
        <taxon>Tracheophyta</taxon>
        <taxon>Spermatophyta</taxon>
        <taxon>Magnoliopsida</taxon>
        <taxon>eudicotyledons</taxon>
        <taxon>Gunneridae</taxon>
        <taxon>Pentapetalae</taxon>
        <taxon>rosids</taxon>
        <taxon>fabids</taxon>
        <taxon>Fabales</taxon>
        <taxon>Fabaceae</taxon>
        <taxon>Papilionoideae</taxon>
        <taxon>50 kb inversion clade</taxon>
        <taxon>dalbergioids sensu lato</taxon>
        <taxon>Dalbergieae</taxon>
        <taxon>Pterocarpus clade</taxon>
        <taxon>Arachis</taxon>
    </lineage>
</organism>
<evidence type="ECO:0000313" key="4">
    <source>
        <dbReference type="RefSeq" id="XP_015932451.1"/>
    </source>
</evidence>
<dbReference type="Proteomes" id="UP000515211">
    <property type="component" value="Chromosome 7"/>
</dbReference>
<gene>
    <name evidence="4" type="primary">LOC107458765</name>
</gene>
<sequence length="157" mass="17673">MYQGWNQQRWEEPQGINACLTMHKLKTGATFAKGRMDKNAGNERRKGKGVPSRGGPLSLLPLKIWVMIAARVGSTSIRELFNMQATCNVFWDATRSTAVYKVASMVELPIGDYYDEQPERGFLYRCEDAGNPAAIFRIGMTEFFWIGRQVGGMNTLV</sequence>
<feature type="compositionally biased region" description="Basic and acidic residues" evidence="1">
    <location>
        <begin position="34"/>
        <end position="44"/>
    </location>
</feature>
<reference evidence="4" key="2">
    <citation type="submission" date="2025-08" db="UniProtKB">
        <authorList>
            <consortium name="RefSeq"/>
        </authorList>
    </citation>
    <scope>IDENTIFICATION</scope>
    <source>
        <tissue evidence="4">Whole plant</tissue>
    </source>
</reference>
<evidence type="ECO:0000313" key="3">
    <source>
        <dbReference type="Proteomes" id="UP000515211"/>
    </source>
</evidence>
<feature type="region of interest" description="Disordered" evidence="1">
    <location>
        <begin position="33"/>
        <end position="54"/>
    </location>
</feature>